<evidence type="ECO:0000313" key="1">
    <source>
        <dbReference type="EMBL" id="GGZ64802.1"/>
    </source>
</evidence>
<dbReference type="RefSeq" id="WP_027885757.1">
    <property type="nucleotide sequence ID" value="NZ_BMWY01000012.1"/>
</dbReference>
<dbReference type="EMBL" id="BMWY01000012">
    <property type="protein sequence ID" value="GGZ64802.1"/>
    <property type="molecule type" value="Genomic_DNA"/>
</dbReference>
<evidence type="ECO:0008006" key="3">
    <source>
        <dbReference type="Google" id="ProtNLM"/>
    </source>
</evidence>
<evidence type="ECO:0000313" key="2">
    <source>
        <dbReference type="Proteomes" id="UP000615593"/>
    </source>
</evidence>
<dbReference type="GeneID" id="94370449"/>
<organism evidence="1 2">
    <name type="scientific">Mesonia mobilis</name>
    <dbReference type="NCBI Taxonomy" id="369791"/>
    <lineage>
        <taxon>Bacteria</taxon>
        <taxon>Pseudomonadati</taxon>
        <taxon>Bacteroidota</taxon>
        <taxon>Flavobacteriia</taxon>
        <taxon>Flavobacteriales</taxon>
        <taxon>Flavobacteriaceae</taxon>
        <taxon>Mesonia</taxon>
    </lineage>
</organism>
<protein>
    <recommendedName>
        <fullName evidence="3">ATP F0F1 synthase synthase</fullName>
    </recommendedName>
</protein>
<proteinExistence type="predicted"/>
<reference evidence="2" key="1">
    <citation type="journal article" date="2019" name="Int. J. Syst. Evol. Microbiol.">
        <title>The Global Catalogue of Microorganisms (GCM) 10K type strain sequencing project: providing services to taxonomists for standard genome sequencing and annotation.</title>
        <authorList>
            <consortium name="The Broad Institute Genomics Platform"/>
            <consortium name="The Broad Institute Genome Sequencing Center for Infectious Disease"/>
            <person name="Wu L."/>
            <person name="Ma J."/>
        </authorList>
    </citation>
    <scope>NUCLEOTIDE SEQUENCE [LARGE SCALE GENOMIC DNA]</scope>
    <source>
        <strain evidence="2">KCTC 12708</strain>
    </source>
</reference>
<sequence>MNHLLAKKSGRNGQFVKLMSDENVFDLPDDLDNPHEYDTNYKLEDDEWFAIEEFSKTDYIIDFLTNDFNSAEYNQIVRADYSRLNYLCSYQNDRYYFFQKLSKSQTINRKWFPLDNEPELHSENPIIVIKEVADAIYDKTNDILYFKKLPSITTIFKGIGELYREATQADTETFLQNDFINLVDNYDATKVKKANRKRIAMAMDTFNNFNPAQKNSIYGYIKEYCDELEFSDDDKCFTIGTEENLKQLLYGIEQRYYTTLIGNEKRLANSVTAM</sequence>
<dbReference type="Proteomes" id="UP000615593">
    <property type="component" value="Unassembled WGS sequence"/>
</dbReference>
<gene>
    <name evidence="1" type="ORF">GCM10008088_27830</name>
</gene>
<keyword evidence="2" id="KW-1185">Reference proteome</keyword>
<name>A0ABQ3C5H9_9FLAO</name>
<accession>A0ABQ3C5H9</accession>
<comment type="caution">
    <text evidence="1">The sequence shown here is derived from an EMBL/GenBank/DDBJ whole genome shotgun (WGS) entry which is preliminary data.</text>
</comment>